<evidence type="ECO:0000313" key="4">
    <source>
        <dbReference type="EMBL" id="CED85503.1"/>
    </source>
</evidence>
<feature type="region of interest" description="Disordered" evidence="2">
    <location>
        <begin position="188"/>
        <end position="355"/>
    </location>
</feature>
<feature type="region of interest" description="Disordered" evidence="2">
    <location>
        <begin position="372"/>
        <end position="505"/>
    </location>
</feature>
<dbReference type="GO" id="GO:0030686">
    <property type="term" value="C:90S preribosome"/>
    <property type="evidence" value="ECO:0007669"/>
    <property type="project" value="TreeGrafter"/>
</dbReference>
<sequence>MEDDIPPVEVDVEDPSGGSRKRKRPGPLPMDPMAVLTFDQLQKKFYHLNKALLTAAKKAQKLESQKLIKSKNNPKATQEEQTDLSSQLVDVKALSLEPLIALNLHNRLTKLHVIENNPIIEPLVPLPGLPHDNLKSKAANRILSSKAFASEMSSAVIRVKGWLYPEFKQAERAKESAEKRAAAAAAAAEFGGKEGRGGGGNNKETGLSSRSTGGQLASSSALPPPAVRPRSPSLVPEVDHVDYDDSRSEGGEYSGSEDEDSDSDNDGAASRASSSSGTGSGSDSERPKQALTKKAKVEKKPKKPEPAKKKKIASSTFLPSLSAGYTFGGSDSEPEELSDDGGARKNRRGQRARKAIWEKKYGANANHLKAARANGEDTSLESNAFVGRGRGGFAGRGGSSGRGGSTSSTRGGRRDFSVPASTDGGYNTSAGGRGGSFSSAGRGGSSMGGGFSSRAGATGFSSGPPPPSSSSAGASGGGQKKAEGAMHPSWIAKQKMKEREKALGDVRAAVQPKKIVFD</sequence>
<feature type="compositionally biased region" description="Gly residues" evidence="2">
    <location>
        <begin position="388"/>
        <end position="404"/>
    </location>
</feature>
<protein>
    <submittedName>
        <fullName evidence="4">Bud-site selection protein, BUD22</fullName>
    </submittedName>
</protein>
<dbReference type="AlphaFoldDB" id="A0A0F7SYV4"/>
<feature type="compositionally biased region" description="Low complexity" evidence="2">
    <location>
        <begin position="452"/>
        <end position="462"/>
    </location>
</feature>
<proteinExistence type="predicted"/>
<feature type="compositionally biased region" description="Basic residues" evidence="2">
    <location>
        <begin position="291"/>
        <end position="312"/>
    </location>
</feature>
<organism evidence="4">
    <name type="scientific">Phaffia rhodozyma</name>
    <name type="common">Yeast</name>
    <name type="synonym">Xanthophyllomyces dendrorhous</name>
    <dbReference type="NCBI Taxonomy" id="264483"/>
    <lineage>
        <taxon>Eukaryota</taxon>
        <taxon>Fungi</taxon>
        <taxon>Dikarya</taxon>
        <taxon>Basidiomycota</taxon>
        <taxon>Agaricomycotina</taxon>
        <taxon>Tremellomycetes</taxon>
        <taxon>Cystofilobasidiales</taxon>
        <taxon>Mrakiaceae</taxon>
        <taxon>Phaffia</taxon>
    </lineage>
</organism>
<name>A0A0F7SYV4_PHARH</name>
<keyword evidence="1" id="KW-0175">Coiled coil</keyword>
<dbReference type="PANTHER" id="PTHR23325:SF1">
    <property type="entry name" value="SERUM RESPONSE FACTOR-BINDING PROTEIN 1"/>
    <property type="match status" value="1"/>
</dbReference>
<feature type="compositionally biased region" description="Basic and acidic residues" evidence="2">
    <location>
        <begin position="237"/>
        <end position="250"/>
    </location>
</feature>
<accession>A0A0F7SYV4</accession>
<feature type="domain" description="Bud22" evidence="3">
    <location>
        <begin position="45"/>
        <end position="518"/>
    </location>
</feature>
<feature type="region of interest" description="Disordered" evidence="2">
    <location>
        <begin position="1"/>
        <end position="31"/>
    </location>
</feature>
<dbReference type="Pfam" id="PF09073">
    <property type="entry name" value="BUD22"/>
    <property type="match status" value="1"/>
</dbReference>
<dbReference type="GO" id="GO:0005634">
    <property type="term" value="C:nucleus"/>
    <property type="evidence" value="ECO:0007669"/>
    <property type="project" value="TreeGrafter"/>
</dbReference>
<feature type="compositionally biased region" description="Low complexity" evidence="2">
    <location>
        <begin position="266"/>
        <end position="277"/>
    </location>
</feature>
<dbReference type="InterPro" id="IPR037393">
    <property type="entry name" value="Bud22/SRFB1"/>
</dbReference>
<evidence type="ECO:0000259" key="3">
    <source>
        <dbReference type="Pfam" id="PF09073"/>
    </source>
</evidence>
<feature type="compositionally biased region" description="Basic and acidic residues" evidence="2">
    <location>
        <begin position="495"/>
        <end position="504"/>
    </location>
</feature>
<evidence type="ECO:0000256" key="1">
    <source>
        <dbReference type="ARBA" id="ARBA00023054"/>
    </source>
</evidence>
<dbReference type="EMBL" id="LN483332">
    <property type="protein sequence ID" value="CED85503.1"/>
    <property type="molecule type" value="Genomic_DNA"/>
</dbReference>
<feature type="compositionally biased region" description="Basic residues" evidence="2">
    <location>
        <begin position="344"/>
        <end position="354"/>
    </location>
</feature>
<dbReference type="InterPro" id="IPR015158">
    <property type="entry name" value="Bud22_dom"/>
</dbReference>
<feature type="compositionally biased region" description="Gly residues" evidence="2">
    <location>
        <begin position="431"/>
        <end position="451"/>
    </location>
</feature>
<feature type="compositionally biased region" description="Acidic residues" evidence="2">
    <location>
        <begin position="255"/>
        <end position="265"/>
    </location>
</feature>
<feature type="compositionally biased region" description="Acidic residues" evidence="2">
    <location>
        <begin position="1"/>
        <end position="14"/>
    </location>
</feature>
<evidence type="ECO:0000256" key="2">
    <source>
        <dbReference type="SAM" id="MobiDB-lite"/>
    </source>
</evidence>
<dbReference type="PANTHER" id="PTHR23325">
    <property type="entry name" value="SERUM RESPONSE FACTOR-BINDING"/>
    <property type="match status" value="1"/>
</dbReference>
<reference evidence="4" key="1">
    <citation type="submission" date="2014-08" db="EMBL/GenBank/DDBJ databases">
        <authorList>
            <person name="Sharma Rahul"/>
            <person name="Thines Marco"/>
        </authorList>
    </citation>
    <scope>NUCLEOTIDE SEQUENCE</scope>
</reference>
<dbReference type="GO" id="GO:0030490">
    <property type="term" value="P:maturation of SSU-rRNA"/>
    <property type="evidence" value="ECO:0007669"/>
    <property type="project" value="TreeGrafter"/>
</dbReference>
<feature type="compositionally biased region" description="Polar residues" evidence="2">
    <location>
        <begin position="202"/>
        <end position="221"/>
    </location>
</feature>